<dbReference type="Pfam" id="PF13311">
    <property type="entry name" value="DUF4080"/>
    <property type="match status" value="1"/>
</dbReference>
<dbReference type="Pfam" id="PF04055">
    <property type="entry name" value="Radical_SAM"/>
    <property type="match status" value="1"/>
</dbReference>
<protein>
    <submittedName>
        <fullName evidence="8">Radical SAM superfamily enzyme YgiQ, UPF0313 family</fullName>
    </submittedName>
</protein>
<reference evidence="8 9" key="1">
    <citation type="submission" date="2016-10" db="EMBL/GenBank/DDBJ databases">
        <authorList>
            <person name="de Groot N.N."/>
        </authorList>
    </citation>
    <scope>NUCLEOTIDE SEQUENCE [LARGE SCALE GENOMIC DNA]</scope>
    <source>
        <strain evidence="8 9">DSM 1283</strain>
    </source>
</reference>
<accession>A0A1I5ITI0</accession>
<dbReference type="SFLD" id="SFLDG01082">
    <property type="entry name" value="B12-binding_domain_containing"/>
    <property type="match status" value="1"/>
</dbReference>
<dbReference type="OrthoDB" id="9801424at2"/>
<dbReference type="InterPro" id="IPR051198">
    <property type="entry name" value="BchE-like"/>
</dbReference>
<dbReference type="GO" id="GO:0003824">
    <property type="term" value="F:catalytic activity"/>
    <property type="evidence" value="ECO:0007669"/>
    <property type="project" value="InterPro"/>
</dbReference>
<dbReference type="InterPro" id="IPR036724">
    <property type="entry name" value="Cobalamin-bd_sf"/>
</dbReference>
<evidence type="ECO:0000256" key="1">
    <source>
        <dbReference type="ARBA" id="ARBA00001966"/>
    </source>
</evidence>
<keyword evidence="3" id="KW-0479">Metal-binding</keyword>
<evidence type="ECO:0000256" key="3">
    <source>
        <dbReference type="ARBA" id="ARBA00022723"/>
    </source>
</evidence>
<keyword evidence="2" id="KW-0949">S-adenosyl-L-methionine</keyword>
<dbReference type="InterPro" id="IPR025288">
    <property type="entry name" value="DUF4080"/>
</dbReference>
<evidence type="ECO:0000313" key="9">
    <source>
        <dbReference type="Proteomes" id="UP000198806"/>
    </source>
</evidence>
<dbReference type="Gene3D" id="3.40.50.280">
    <property type="entry name" value="Cobalamin-binding domain"/>
    <property type="match status" value="1"/>
</dbReference>
<evidence type="ECO:0000259" key="6">
    <source>
        <dbReference type="PROSITE" id="PS51332"/>
    </source>
</evidence>
<dbReference type="InterPro" id="IPR007197">
    <property type="entry name" value="rSAM"/>
</dbReference>
<keyword evidence="5" id="KW-0411">Iron-sulfur</keyword>
<dbReference type="SMART" id="SM00729">
    <property type="entry name" value="Elp3"/>
    <property type="match status" value="1"/>
</dbReference>
<dbReference type="STRING" id="1527.SAMN04489757_15218"/>
<dbReference type="GO" id="GO:0005829">
    <property type="term" value="C:cytosol"/>
    <property type="evidence" value="ECO:0007669"/>
    <property type="project" value="TreeGrafter"/>
</dbReference>
<dbReference type="Gene3D" id="3.80.30.20">
    <property type="entry name" value="tm_1862 like domain"/>
    <property type="match status" value="1"/>
</dbReference>
<evidence type="ECO:0000256" key="5">
    <source>
        <dbReference type="ARBA" id="ARBA00023014"/>
    </source>
</evidence>
<dbReference type="SUPFAM" id="SSF102114">
    <property type="entry name" value="Radical SAM enzymes"/>
    <property type="match status" value="1"/>
</dbReference>
<evidence type="ECO:0000256" key="2">
    <source>
        <dbReference type="ARBA" id="ARBA00022691"/>
    </source>
</evidence>
<sequence>MKVLLAAINAKYIHTNLAIYCLKAYAKEYRDYIKLEEYTINNYADDILQGIYKEKPDIIGLSCYIWNIAMIDQLCIELRKVLPNIKIWLGGPEVSFDVEKRLKENKEIDGIIVGEGEESFKELLDYYIGRKIKLTDIKGIAFKETAWLEKTEQENIDEGFHDRDSKINATPFRPEMDFSTLPFPYEHMEDFENKIIYYETSRGCPYSCRYCLSSIDKRVRLRDMKLVQKELDIFLSHKVPQVKFVDRTFNCNRAHTKAIWQYIKDHDNGITNFHFEISADILNEEEIALLNSMREGLVQLEIGVQSTNSKTIKAIDRHMDFGRLSQVVNDIHKGRNVHQHLDLIAGLPYEDYESFKNSFNDVYALKPDQLQLGFLKVLKGSGMFYDSKEMGIVYKDRAPFEVLYTKWLNFDDILKLKAVEDMVEVYYNSGQFIYTVMYLEHYFKTPFDFYEAIGEFYERNGLFQLNHNRLRRYEILIDFATEQLEPSKNYTNETVDCNFTENFDMDTFKNILMFDLYLRENIKSRPFFAEDQEPYKNRFRDFYMSEEMIKKYVGDLAGEKITQLKRYLHIEHFSIQVTESAKTGKKVPGSQFIVFDYLHRNKLNGDASFTVIKEMSK</sequence>
<dbReference type="EMBL" id="FOWD01000052">
    <property type="protein sequence ID" value="SFO63703.1"/>
    <property type="molecule type" value="Genomic_DNA"/>
</dbReference>
<evidence type="ECO:0000313" key="8">
    <source>
        <dbReference type="EMBL" id="SFO63703.1"/>
    </source>
</evidence>
<proteinExistence type="predicted"/>
<dbReference type="RefSeq" id="WP_091688869.1">
    <property type="nucleotide sequence ID" value="NZ_BAABFM010000031.1"/>
</dbReference>
<dbReference type="CDD" id="cd02068">
    <property type="entry name" value="radical_SAM_B12_BD"/>
    <property type="match status" value="1"/>
</dbReference>
<dbReference type="InterPro" id="IPR006158">
    <property type="entry name" value="Cobalamin-bd"/>
</dbReference>
<keyword evidence="4" id="KW-0408">Iron</keyword>
<dbReference type="Pfam" id="PF02310">
    <property type="entry name" value="B12-binding"/>
    <property type="match status" value="1"/>
</dbReference>
<dbReference type="GO" id="GO:0031419">
    <property type="term" value="F:cobalamin binding"/>
    <property type="evidence" value="ECO:0007669"/>
    <property type="project" value="InterPro"/>
</dbReference>
<gene>
    <name evidence="8" type="ORF">SAMN04489757_15218</name>
</gene>
<dbReference type="PROSITE" id="PS51332">
    <property type="entry name" value="B12_BINDING"/>
    <property type="match status" value="1"/>
</dbReference>
<dbReference type="InterPro" id="IPR006638">
    <property type="entry name" value="Elp3/MiaA/NifB-like_rSAM"/>
</dbReference>
<dbReference type="GO" id="GO:0046872">
    <property type="term" value="F:metal ion binding"/>
    <property type="evidence" value="ECO:0007669"/>
    <property type="project" value="UniProtKB-KW"/>
</dbReference>
<dbReference type="GO" id="GO:0051536">
    <property type="term" value="F:iron-sulfur cluster binding"/>
    <property type="evidence" value="ECO:0007669"/>
    <property type="project" value="UniProtKB-KW"/>
</dbReference>
<dbReference type="SFLD" id="SFLDS00029">
    <property type="entry name" value="Radical_SAM"/>
    <property type="match status" value="1"/>
</dbReference>
<dbReference type="AlphaFoldDB" id="A0A1I5ITI0"/>
<evidence type="ECO:0000259" key="7">
    <source>
        <dbReference type="PROSITE" id="PS51918"/>
    </source>
</evidence>
<dbReference type="InterPro" id="IPR058240">
    <property type="entry name" value="rSAM_sf"/>
</dbReference>
<name>A0A1I5ITI0_9FIRM</name>
<dbReference type="PROSITE" id="PS51918">
    <property type="entry name" value="RADICAL_SAM"/>
    <property type="match status" value="1"/>
</dbReference>
<organism evidence="8 9">
    <name type="scientific">Anaerocolumna aminovalerica</name>
    <dbReference type="NCBI Taxonomy" id="1527"/>
    <lineage>
        <taxon>Bacteria</taxon>
        <taxon>Bacillati</taxon>
        <taxon>Bacillota</taxon>
        <taxon>Clostridia</taxon>
        <taxon>Lachnospirales</taxon>
        <taxon>Lachnospiraceae</taxon>
        <taxon>Anaerocolumna</taxon>
    </lineage>
</organism>
<dbReference type="InterPro" id="IPR023404">
    <property type="entry name" value="rSAM_horseshoe"/>
</dbReference>
<feature type="domain" description="B12-binding" evidence="6">
    <location>
        <begin position="1"/>
        <end position="134"/>
    </location>
</feature>
<comment type="cofactor">
    <cofactor evidence="1">
        <name>[4Fe-4S] cluster</name>
        <dbReference type="ChEBI" id="CHEBI:49883"/>
    </cofactor>
</comment>
<dbReference type="PANTHER" id="PTHR43409">
    <property type="entry name" value="ANAEROBIC MAGNESIUM-PROTOPORPHYRIN IX MONOMETHYL ESTER CYCLASE-RELATED"/>
    <property type="match status" value="1"/>
</dbReference>
<keyword evidence="9" id="KW-1185">Reference proteome</keyword>
<evidence type="ECO:0000256" key="4">
    <source>
        <dbReference type="ARBA" id="ARBA00023004"/>
    </source>
</evidence>
<dbReference type="Proteomes" id="UP000198806">
    <property type="component" value="Unassembled WGS sequence"/>
</dbReference>
<dbReference type="SUPFAM" id="SSF52242">
    <property type="entry name" value="Cobalamin (vitamin B12)-binding domain"/>
    <property type="match status" value="1"/>
</dbReference>
<dbReference type="PANTHER" id="PTHR43409:SF16">
    <property type="entry name" value="SLR0320 PROTEIN"/>
    <property type="match status" value="1"/>
</dbReference>
<feature type="domain" description="Radical SAM core" evidence="7">
    <location>
        <begin position="190"/>
        <end position="420"/>
    </location>
</feature>